<keyword evidence="7 9" id="KW-0324">Glycolysis</keyword>
<dbReference type="InterPro" id="IPR029017">
    <property type="entry name" value="Enolase-like_N"/>
</dbReference>
<dbReference type="SUPFAM" id="SSF54826">
    <property type="entry name" value="Enolase N-terminal domain-like"/>
    <property type="match status" value="1"/>
</dbReference>
<evidence type="ECO:0000256" key="9">
    <source>
        <dbReference type="HAMAP-Rule" id="MF_00318"/>
    </source>
</evidence>
<feature type="domain" description="Enolase N-terminal" evidence="14">
    <location>
        <begin position="4"/>
        <end position="134"/>
    </location>
</feature>
<dbReference type="GO" id="GO:0000015">
    <property type="term" value="C:phosphopyruvate hydratase complex"/>
    <property type="evidence" value="ECO:0007669"/>
    <property type="project" value="InterPro"/>
</dbReference>
<evidence type="ECO:0000259" key="14">
    <source>
        <dbReference type="SMART" id="SM01193"/>
    </source>
</evidence>
<dbReference type="InterPro" id="IPR020811">
    <property type="entry name" value="Enolase_N"/>
</dbReference>
<dbReference type="CDD" id="cd03313">
    <property type="entry name" value="enolase"/>
    <property type="match status" value="1"/>
</dbReference>
<dbReference type="GO" id="GO:0006096">
    <property type="term" value="P:glycolytic process"/>
    <property type="evidence" value="ECO:0007669"/>
    <property type="project" value="UniProtKB-UniRule"/>
</dbReference>
<proteinExistence type="inferred from homology"/>
<dbReference type="GO" id="GO:0005576">
    <property type="term" value="C:extracellular region"/>
    <property type="evidence" value="ECO:0007669"/>
    <property type="project" value="UniProtKB-SubCell"/>
</dbReference>
<keyword evidence="8 9" id="KW-0456">Lyase</keyword>
<feature type="binding site" evidence="11">
    <location>
        <position position="160"/>
    </location>
    <ligand>
        <name>substrate</name>
    </ligand>
</feature>
<dbReference type="PANTHER" id="PTHR11902">
    <property type="entry name" value="ENOLASE"/>
    <property type="match status" value="1"/>
</dbReference>
<keyword evidence="5 9" id="KW-0964">Secreted</keyword>
<dbReference type="AlphaFoldDB" id="A0A1J4U1A4"/>
<dbReference type="Proteomes" id="UP000182465">
    <property type="component" value="Unassembled WGS sequence"/>
</dbReference>
<dbReference type="PANTHER" id="PTHR11902:SF1">
    <property type="entry name" value="ENOLASE"/>
    <property type="match status" value="1"/>
</dbReference>
<dbReference type="FunFam" id="3.30.390.10:FF:000001">
    <property type="entry name" value="Enolase"/>
    <property type="match status" value="1"/>
</dbReference>
<dbReference type="GO" id="GO:0000287">
    <property type="term" value="F:magnesium ion binding"/>
    <property type="evidence" value="ECO:0007669"/>
    <property type="project" value="UniProtKB-UniRule"/>
</dbReference>
<protein>
    <recommendedName>
        <fullName evidence="4 9">Enolase</fullName>
        <ecNumber evidence="3 9">4.2.1.11</ecNumber>
    </recommendedName>
    <alternativeName>
        <fullName evidence="9">2-phospho-D-glycerate hydro-lyase</fullName>
    </alternativeName>
    <alternativeName>
        <fullName evidence="9">2-phosphoglycerate dehydratase</fullName>
    </alternativeName>
</protein>
<comment type="function">
    <text evidence="9">Catalyzes the reversible conversion of 2-phosphoglycerate (2-PG) into phosphoenolpyruvate (PEP). It is essential for the degradation of carbohydrates via glycolysis.</text>
</comment>
<dbReference type="GO" id="GO:0009986">
    <property type="term" value="C:cell surface"/>
    <property type="evidence" value="ECO:0007669"/>
    <property type="project" value="UniProtKB-SubCell"/>
</dbReference>
<feature type="binding site" evidence="9">
    <location>
        <position position="168"/>
    </location>
    <ligand>
        <name>(2R)-2-phosphoglycerate</name>
        <dbReference type="ChEBI" id="CHEBI:58289"/>
    </ligand>
</feature>
<evidence type="ECO:0000256" key="6">
    <source>
        <dbReference type="ARBA" id="ARBA00022842"/>
    </source>
</evidence>
<feature type="domain" description="Enolase C-terminal TIM barrel" evidence="13">
    <location>
        <begin position="144"/>
        <end position="443"/>
    </location>
</feature>
<keyword evidence="9 12" id="KW-0479">Metal-binding</keyword>
<gene>
    <name evidence="9" type="primary">eno</name>
    <name evidence="15" type="ORF">AUJ29_02845</name>
</gene>
<feature type="binding site" evidence="9 12">
    <location>
        <position position="247"/>
    </location>
    <ligand>
        <name>Mg(2+)</name>
        <dbReference type="ChEBI" id="CHEBI:18420"/>
    </ligand>
</feature>
<dbReference type="InterPro" id="IPR036849">
    <property type="entry name" value="Enolase-like_C_sf"/>
</dbReference>
<feature type="binding site" evidence="11">
    <location>
        <position position="418"/>
    </location>
    <ligand>
        <name>substrate</name>
    </ligand>
</feature>
<feature type="binding site" evidence="9 12">
    <location>
        <position position="342"/>
    </location>
    <ligand>
        <name>Mg(2+)</name>
        <dbReference type="ChEBI" id="CHEBI:18420"/>
    </ligand>
</feature>
<accession>A0A1J4U1A4</accession>
<dbReference type="PRINTS" id="PR00148">
    <property type="entry name" value="ENOLASE"/>
</dbReference>
<evidence type="ECO:0000256" key="12">
    <source>
        <dbReference type="PIRSR" id="PIRSR001400-3"/>
    </source>
</evidence>
<comment type="catalytic activity">
    <reaction evidence="9">
        <text>(2R)-2-phosphoglycerate = phosphoenolpyruvate + H2O</text>
        <dbReference type="Rhea" id="RHEA:10164"/>
        <dbReference type="ChEBI" id="CHEBI:15377"/>
        <dbReference type="ChEBI" id="CHEBI:58289"/>
        <dbReference type="ChEBI" id="CHEBI:58702"/>
        <dbReference type="EC" id="4.2.1.11"/>
    </reaction>
</comment>
<comment type="pathway">
    <text evidence="1 9">Carbohydrate degradation; glycolysis; pyruvate from D-glyceraldehyde 3-phosphate: step 4/5.</text>
</comment>
<evidence type="ECO:0000256" key="11">
    <source>
        <dbReference type="PIRSR" id="PIRSR001400-2"/>
    </source>
</evidence>
<dbReference type="SUPFAM" id="SSF51604">
    <property type="entry name" value="Enolase C-terminal domain-like"/>
    <property type="match status" value="1"/>
</dbReference>
<feature type="binding site" evidence="11">
    <location>
        <position position="169"/>
    </location>
    <ligand>
        <name>substrate</name>
    </ligand>
</feature>
<feature type="binding site" evidence="11">
    <location>
        <begin position="394"/>
        <end position="397"/>
    </location>
    <ligand>
        <name>substrate</name>
    </ligand>
</feature>
<feature type="binding site" evidence="9">
    <location>
        <position position="396"/>
    </location>
    <ligand>
        <name>(2R)-2-phosphoglycerate</name>
        <dbReference type="ChEBI" id="CHEBI:58289"/>
    </ligand>
</feature>
<dbReference type="PIRSF" id="PIRSF001400">
    <property type="entry name" value="Enolase"/>
    <property type="match status" value="1"/>
</dbReference>
<keyword evidence="6 9" id="KW-0460">Magnesium</keyword>
<dbReference type="InterPro" id="IPR020810">
    <property type="entry name" value="Enolase_C"/>
</dbReference>
<evidence type="ECO:0000313" key="15">
    <source>
        <dbReference type="EMBL" id="OIO16406.1"/>
    </source>
</evidence>
<dbReference type="InterPro" id="IPR020809">
    <property type="entry name" value="Enolase_CS"/>
</dbReference>
<feature type="active site" description="Proton acceptor" evidence="9 10">
    <location>
        <position position="367"/>
    </location>
</feature>
<sequence>MSKIEKIKASEILDSRGDPTVEVRVELDNEIFGVASVPSGASTGVHEALELRDGDKKRYQGKGTLKAVANINKKIAPVLTGYDVEDQQKIDNTMIDMDGTPDKEELGANAILGVSLACARTAAFSQKIPLYGYINKSYGLPAVSRRIPIPLFNIFNGGKHADTNLDFQEFMIIPIIDASFKERLRIAAEIFHELGRVLKDIGLDIDVGNEGGYAPNIDSSVKAVEYILLAVERAGYKAWEQIALGMDAGASSFYLAREQMYNFSLDGSSLDSDQLIYLYKEWFGKYPFLLIEDPLAEDDWHAWQAMSKEFARINLKIHNYKLDGQKFIRLHEKKLHPVIVGDDIFTTNSKRLEEGIRLGVSNAVVVKPNQIGTLTETIEFAKLAQDNGYQLVVSHRSGETYDDFIADLAVALGSEFIKAGAPSRGERVAKYNRLLKIEEEIYG</sequence>
<feature type="binding site" evidence="11">
    <location>
        <position position="342"/>
    </location>
    <ligand>
        <name>substrate</name>
    </ligand>
</feature>
<evidence type="ECO:0000256" key="1">
    <source>
        <dbReference type="ARBA" id="ARBA00005031"/>
    </source>
</evidence>
<dbReference type="SMART" id="SM01192">
    <property type="entry name" value="Enolase_C"/>
    <property type="match status" value="1"/>
</dbReference>
<feature type="binding site" evidence="9">
    <location>
        <position position="418"/>
    </location>
    <ligand>
        <name>(2R)-2-phosphoglycerate</name>
        <dbReference type="ChEBI" id="CHEBI:58289"/>
    </ligand>
</feature>
<dbReference type="SMART" id="SM01193">
    <property type="entry name" value="Enolase_N"/>
    <property type="match status" value="1"/>
</dbReference>
<dbReference type="Gene3D" id="3.30.390.10">
    <property type="entry name" value="Enolase-like, N-terminal domain"/>
    <property type="match status" value="1"/>
</dbReference>
<dbReference type="PROSITE" id="PS00164">
    <property type="entry name" value="ENOLASE"/>
    <property type="match status" value="1"/>
</dbReference>
<dbReference type="Pfam" id="PF00113">
    <property type="entry name" value="Enolase_C"/>
    <property type="match status" value="2"/>
</dbReference>
<comment type="cofactor">
    <cofactor evidence="9">
        <name>Mg(2+)</name>
        <dbReference type="ChEBI" id="CHEBI:18420"/>
    </cofactor>
    <text evidence="9">Binds a second Mg(2+) ion via substrate during catalysis.</text>
</comment>
<evidence type="ECO:0000256" key="7">
    <source>
        <dbReference type="ARBA" id="ARBA00023152"/>
    </source>
</evidence>
<evidence type="ECO:0000256" key="5">
    <source>
        <dbReference type="ARBA" id="ARBA00022525"/>
    </source>
</evidence>
<dbReference type="HAMAP" id="MF_00318">
    <property type="entry name" value="Enolase"/>
    <property type="match status" value="1"/>
</dbReference>
<evidence type="ECO:0000259" key="13">
    <source>
        <dbReference type="SMART" id="SM01192"/>
    </source>
</evidence>
<dbReference type="Pfam" id="PF03952">
    <property type="entry name" value="Enolase_N"/>
    <property type="match status" value="1"/>
</dbReference>
<evidence type="ECO:0000256" key="10">
    <source>
        <dbReference type="PIRSR" id="PIRSR001400-1"/>
    </source>
</evidence>
<dbReference type="EMBL" id="MNVB01000062">
    <property type="protein sequence ID" value="OIO16406.1"/>
    <property type="molecule type" value="Genomic_DNA"/>
</dbReference>
<dbReference type="UniPathway" id="UPA00109">
    <property type="reaction ID" value="UER00187"/>
</dbReference>
<evidence type="ECO:0000256" key="2">
    <source>
        <dbReference type="ARBA" id="ARBA00009604"/>
    </source>
</evidence>
<evidence type="ECO:0000256" key="4">
    <source>
        <dbReference type="ARBA" id="ARBA00017068"/>
    </source>
</evidence>
<feature type="binding site" evidence="9">
    <location>
        <position position="367"/>
    </location>
    <ligand>
        <name>(2R)-2-phosphoglycerate</name>
        <dbReference type="ChEBI" id="CHEBI:58289"/>
    </ligand>
</feature>
<comment type="similarity">
    <text evidence="2 9">Belongs to the enolase family.</text>
</comment>
<dbReference type="Gene3D" id="3.20.20.120">
    <property type="entry name" value="Enolase-like C-terminal domain"/>
    <property type="match status" value="1"/>
</dbReference>
<comment type="cofactor">
    <cofactor evidence="12">
        <name>Mg(2+)</name>
        <dbReference type="ChEBI" id="CHEBI:18420"/>
    </cofactor>
    <text evidence="12">Mg(2+) is required for catalysis and for stabilizing the dimer.</text>
</comment>
<evidence type="ECO:0000313" key="16">
    <source>
        <dbReference type="Proteomes" id="UP000182465"/>
    </source>
</evidence>
<evidence type="ECO:0000256" key="3">
    <source>
        <dbReference type="ARBA" id="ARBA00012058"/>
    </source>
</evidence>
<feature type="binding site" evidence="9">
    <location>
        <position position="397"/>
    </location>
    <ligand>
        <name>(2R)-2-phosphoglycerate</name>
        <dbReference type="ChEBI" id="CHEBI:58289"/>
    </ligand>
</feature>
<reference evidence="15 16" key="1">
    <citation type="journal article" date="2016" name="Environ. Microbiol.">
        <title>Genomic resolution of a cold subsurface aquifer community provides metabolic insights for novel microbes adapted to high CO concentrations.</title>
        <authorList>
            <person name="Probst A.J."/>
            <person name="Castelle C.J."/>
            <person name="Singh A."/>
            <person name="Brown C.T."/>
            <person name="Anantharaman K."/>
            <person name="Sharon I."/>
            <person name="Hug L.A."/>
            <person name="Burstein D."/>
            <person name="Emerson J.B."/>
            <person name="Thomas B.C."/>
            <person name="Banfield J.F."/>
        </authorList>
    </citation>
    <scope>NUCLEOTIDE SEQUENCE [LARGE SCALE GENOMIC DNA]</scope>
    <source>
        <strain evidence="15">CG1_02_38_13</strain>
    </source>
</reference>
<organism evidence="15 16">
    <name type="scientific">Candidatus Kuenenbacteria bacterium CG1_02_38_13</name>
    <dbReference type="NCBI Taxonomy" id="1805235"/>
    <lineage>
        <taxon>Bacteria</taxon>
        <taxon>Candidatus Kueneniibacteriota</taxon>
    </lineage>
</organism>
<dbReference type="GO" id="GO:0004634">
    <property type="term" value="F:phosphopyruvate hydratase activity"/>
    <property type="evidence" value="ECO:0007669"/>
    <property type="project" value="UniProtKB-UniRule"/>
</dbReference>
<dbReference type="InterPro" id="IPR000941">
    <property type="entry name" value="Enolase"/>
</dbReference>
<dbReference type="EC" id="4.2.1.11" evidence="3 9"/>
<comment type="subcellular location">
    <subcellularLocation>
        <location evidence="9">Cytoplasm</location>
    </subcellularLocation>
    <subcellularLocation>
        <location evidence="9">Secreted</location>
    </subcellularLocation>
    <subcellularLocation>
        <location evidence="9">Cell surface</location>
    </subcellularLocation>
    <text evidence="9">Fractions of enolase are present in both the cytoplasm and on the cell surface.</text>
</comment>
<name>A0A1J4U1A4_9BACT</name>
<feature type="binding site" evidence="11">
    <location>
        <position position="292"/>
    </location>
    <ligand>
        <name>substrate</name>
    </ligand>
</feature>
<keyword evidence="9" id="KW-0963">Cytoplasm</keyword>
<evidence type="ECO:0000256" key="8">
    <source>
        <dbReference type="ARBA" id="ARBA00023239"/>
    </source>
</evidence>
<comment type="caution">
    <text evidence="15">The sequence shown here is derived from an EMBL/GenBank/DDBJ whole genome shotgun (WGS) entry which is preliminary data.</text>
</comment>
<feature type="binding site" evidence="9 12">
    <location>
        <position position="292"/>
    </location>
    <ligand>
        <name>Mg(2+)</name>
        <dbReference type="ChEBI" id="CHEBI:18420"/>
    </ligand>
</feature>
<feature type="active site" description="Proton donor" evidence="9 10">
    <location>
        <position position="210"/>
    </location>
</feature>